<gene>
    <name evidence="2" type="ORF">SAPIO_CDS1730</name>
</gene>
<dbReference type="KEGG" id="sapo:SAPIO_CDS1730"/>
<dbReference type="EMBL" id="JOWA01000077">
    <property type="protein sequence ID" value="KEZ45431.1"/>
    <property type="molecule type" value="Genomic_DNA"/>
</dbReference>
<proteinExistence type="predicted"/>
<dbReference type="VEuPathDB" id="FungiDB:SAPIO_CDS1730"/>
<feature type="compositionally biased region" description="Gly residues" evidence="1">
    <location>
        <begin position="110"/>
        <end position="126"/>
    </location>
</feature>
<accession>A0A084GDL9</accession>
<feature type="compositionally biased region" description="Acidic residues" evidence="1">
    <location>
        <begin position="864"/>
        <end position="905"/>
    </location>
</feature>
<feature type="region of interest" description="Disordered" evidence="1">
    <location>
        <begin position="755"/>
        <end position="795"/>
    </location>
</feature>
<dbReference type="OMA" id="VHEDFFP"/>
<dbReference type="Proteomes" id="UP000028545">
    <property type="component" value="Unassembled WGS sequence"/>
</dbReference>
<feature type="region of interest" description="Disordered" evidence="1">
    <location>
        <begin position="1153"/>
        <end position="1185"/>
    </location>
</feature>
<evidence type="ECO:0000256" key="1">
    <source>
        <dbReference type="SAM" id="MobiDB-lite"/>
    </source>
</evidence>
<dbReference type="PANTHER" id="PTHR37542">
    <property type="entry name" value="HELO DOMAIN-CONTAINING PROTEIN-RELATED"/>
    <property type="match status" value="1"/>
</dbReference>
<reference evidence="2 3" key="1">
    <citation type="journal article" date="2014" name="Genome Announc.">
        <title>Draft genome sequence of the pathogenic fungus Scedosporium apiospermum.</title>
        <authorList>
            <person name="Vandeputte P."/>
            <person name="Ghamrawi S."/>
            <person name="Rechenmann M."/>
            <person name="Iltis A."/>
            <person name="Giraud S."/>
            <person name="Fleury M."/>
            <person name="Thornton C."/>
            <person name="Delhaes L."/>
            <person name="Meyer W."/>
            <person name="Papon N."/>
            <person name="Bouchara J.P."/>
        </authorList>
    </citation>
    <scope>NUCLEOTIDE SEQUENCE [LARGE SCALE GENOMIC DNA]</scope>
    <source>
        <strain evidence="2 3">IHEM 14462</strain>
    </source>
</reference>
<dbReference type="GeneID" id="27720802"/>
<sequence>MSSLIPRGGFQLPFQKRLSNLYNDTKKSSDFVKEPVQNAEDPEIKALHRKLRIQKDRLVTWGVEWSDPTQSAEIDESLSKAGLSEVVGSIMSTIKDILAEAEPLWQSYKGRGGASGGGGGDGGAGKGNAADRKRPIIIWDRGRFEDLVRDLTMSIDTLYDLSRTRSSTATSFRAPAGGSGVFHAGKSSGEEAKTFESTRMRTPQLIAPSTLKPLRYISQADGAYSAVSELKERDIVVMNKQAFSDLPRAGDAQPWAPLLLEFATFDSIYSTTGIMPPMARFEKLSAGLQRGPQRSPGTWTGLPRLLGYYEDLERSRLGLVYQFPTAFNPVSFDPQTRAPSGQLYTLRDLLSRPDYEPRLEAKFRLAHNLANTVFDMHTRGITHGNLVDSAIAFCSAKIGDDTDEPDVRRPLVTSFELFPDTPSDETSTLRQPLFHHPLDPYITKHSPLGNWTDLRVLDLYSLAMVLLCIGMWSNIEMLVPNPSVPSVPESIMEKLAIQCGTLYMKAVQVCWRAAEQEFSGEGPTGDELLASVQMDVSRCLEACCIIDGVSGLELRVMEERMREESVPAPTPTPIPAAAVPTPSPRMRSLPPKAMMERTSLKTLTPKFSPDVATSYTKVDRKPEAPRTEPKEKQGSKIGTKPASKEKSSEPKERCRLYPQVEIPAEYIERWNKDIMPKINTALRQFYRKYPESVEISLEAIGPSPTSTKPTVLVVCTSVGKVKNILNRKMSDLFEGTTPEFGLKVCKGKVIRASKGEVPATGADAKRSMGHKGRQDPDDDEDSDDEPAAVNPFYQERPLNGASIGAWIGDRHLPAVSFGGLVMIDDRPYGMTVHHMLDDPGCNQSAEEPQRSVAYGGWSGSSSGESDEDYACEFSDSDSDSDTELTSDDEEEEEEDESDEEGEYTEPGDIPGIEPGCGDGYIITQPAFDDVEDWFFPSPKTKNEDHLDSFSLGEMYASSGLRRRHEGGLIHEVDWALFEFQSDRLPNTNSFPRSAGGDGSAPLMLQPTNVVATDLLPGLEVQCSARTSGVQTGKILPALTSIKIYGRKSMSHAYQITSTARNSSSTSGRRHPLGVPGDSGAWVVDKNNGRVCGHVLAYSQRKQVAYICPMEMLLNDIAETLEAAEVKLPGGEAVVAGKAKDEADFVKISSLKVDDDDFDEDEDDEAESEDEREQAPIQSEKVKRSRAALRKVKEEIAEKKKKKVTRSSNLEIPYLSEKVEEKSVAGAQVPSGELLVCMQPTPRAYGNRFL</sequence>
<evidence type="ECO:0008006" key="4">
    <source>
        <dbReference type="Google" id="ProtNLM"/>
    </source>
</evidence>
<feature type="compositionally biased region" description="Acidic residues" evidence="1">
    <location>
        <begin position="1153"/>
        <end position="1171"/>
    </location>
</feature>
<dbReference type="HOGENOM" id="CLU_006822_0_0_1"/>
<dbReference type="OrthoDB" id="5418235at2759"/>
<dbReference type="AlphaFoldDB" id="A0A084GDL9"/>
<dbReference type="PANTHER" id="PTHR37542:SF2">
    <property type="entry name" value="PROTEIN KINASE DOMAIN-CONTAINING PROTEIN"/>
    <property type="match status" value="1"/>
</dbReference>
<evidence type="ECO:0000313" key="3">
    <source>
        <dbReference type="Proteomes" id="UP000028545"/>
    </source>
</evidence>
<keyword evidence="3" id="KW-1185">Reference proteome</keyword>
<feature type="region of interest" description="Disordered" evidence="1">
    <location>
        <begin position="839"/>
        <end position="922"/>
    </location>
</feature>
<comment type="caution">
    <text evidence="2">The sequence shown here is derived from an EMBL/GenBank/DDBJ whole genome shotgun (WGS) entry which is preliminary data.</text>
</comment>
<feature type="region of interest" description="Disordered" evidence="1">
    <location>
        <begin position="110"/>
        <end position="129"/>
    </location>
</feature>
<feature type="compositionally biased region" description="Basic and acidic residues" evidence="1">
    <location>
        <begin position="642"/>
        <end position="653"/>
    </location>
</feature>
<feature type="compositionally biased region" description="Basic and acidic residues" evidence="1">
    <location>
        <begin position="617"/>
        <end position="634"/>
    </location>
</feature>
<dbReference type="RefSeq" id="XP_016645230.1">
    <property type="nucleotide sequence ID" value="XM_016784933.1"/>
</dbReference>
<evidence type="ECO:0000313" key="2">
    <source>
        <dbReference type="EMBL" id="KEZ45431.1"/>
    </source>
</evidence>
<feature type="compositionally biased region" description="Acidic residues" evidence="1">
    <location>
        <begin position="776"/>
        <end position="786"/>
    </location>
</feature>
<feature type="region of interest" description="Disordered" evidence="1">
    <location>
        <begin position="563"/>
        <end position="653"/>
    </location>
</feature>
<name>A0A084GDL9_PSEDA</name>
<organism evidence="2 3">
    <name type="scientific">Pseudallescheria apiosperma</name>
    <name type="common">Scedosporium apiospermum</name>
    <dbReference type="NCBI Taxonomy" id="563466"/>
    <lineage>
        <taxon>Eukaryota</taxon>
        <taxon>Fungi</taxon>
        <taxon>Dikarya</taxon>
        <taxon>Ascomycota</taxon>
        <taxon>Pezizomycotina</taxon>
        <taxon>Sordariomycetes</taxon>
        <taxon>Hypocreomycetidae</taxon>
        <taxon>Microascales</taxon>
        <taxon>Microascaceae</taxon>
        <taxon>Scedosporium</taxon>
    </lineage>
</organism>
<protein>
    <recommendedName>
        <fullName evidence="4">HET-s/LopB domain-containing protein</fullName>
    </recommendedName>
</protein>